<proteinExistence type="predicted"/>
<protein>
    <recommendedName>
        <fullName evidence="10">Nucleoporin Nup120/160-domain-containing protein</fullName>
    </recommendedName>
</protein>
<dbReference type="STRING" id="336963.C4JQT5"/>
<dbReference type="InterPro" id="IPR048884">
    <property type="entry name" value="Nup120_helical"/>
</dbReference>
<evidence type="ECO:0000256" key="1">
    <source>
        <dbReference type="ARBA" id="ARBA00004123"/>
    </source>
</evidence>
<dbReference type="HOGENOM" id="CLU_003258_0_0_1"/>
<name>C4JQT5_UNCRE</name>
<dbReference type="EMBL" id="CH476616">
    <property type="protein sequence ID" value="EEP78571.1"/>
    <property type="molecule type" value="Genomic_DNA"/>
</dbReference>
<dbReference type="KEGG" id="ure:UREG_03417"/>
<evidence type="ECO:0000313" key="9">
    <source>
        <dbReference type="Proteomes" id="UP000002058"/>
    </source>
</evidence>
<keyword evidence="9" id="KW-1185">Reference proteome</keyword>
<dbReference type="InParanoid" id="C4JQT5"/>
<keyword evidence="2" id="KW-0813">Transport</keyword>
<dbReference type="Pfam" id="PF23300">
    <property type="entry name" value="HEAT_Nup120"/>
    <property type="match status" value="1"/>
</dbReference>
<sequence length="1196" mass="134522">MLKIYKETKVNVSPTTTIVHISVPSPQHPHGRIQCLAKTRRSQGVVGQEWDIFAAEALATLGAVYFCQRKSYPRSISWKVVDFDRTLELRSVDLTKSVHIAQEAAVTLRIEFPDAIIPHGVALTDREDLDLLNIFVITTSRQLYTLDLRFDYFLNSDEIDGNVLNWCRPYRPAPLNFTHPHRLYASSPLELYISLQSGALLRLTRKSDDDGSNWSLLTLDERSWGTSLRGLVKWSNSNSIQYHGRELDSNTANAIATTPDQSFVFVVALNHSIKAWNLANHRLVASKDLLNRTAQQQDALPINLNAADCSFIRIFTAPKALAGGMYYMITYSPYDDGQFKFWVVKGTLTSQLDLEDLFPDTKLTVMDPLPSGSLFWNIIDFEITPTDDGRDMTLWVLWRSNTFYQLYTLRFDLLDLPNAWLKNWTKTALELHVEPPQTILQPGMADLTAQWLEYIFSTRAYPTVVLEAALAAFSQSDKPRVGHDNGDQSDSLQQRLCQAIQSSITVRKFSDATIDFSQYFADLDAAWHQLWHLVEGVNQRRFEPISLAYDRLSNLPWVTFTDGYSLVRECTSTEILLHNEPSSLSNKLSLAALNWPHRNLAFELGGCPDQSTKLISLAASFRKALTPELDQACQNALNTEILMEPVLSAVDRILAFHTRCGFVNLLTDRMYDIVSENIERSIGFDQLHADAFFTVIETIPSGFSGKNSSCLSTEFGRAAIMAGTVENIHFTRQILYDLLLLTVFIEMELRRDGIIAEFNGPELFTALITLLREYEVLSWLGSKARASSPCRSSEPSPHAKAESQSGIYQQLNKRTISILEDLFAVNIKPCIFSGISQMHGLTQQICDVVSWTMLPESVALDNALVFIQCNLLAHSNIQLAMDFSCFQPDTGWSTYIKGRLHLARRDFDAAALSFQRASYMLSYGKPIGDIQRMSSGLINGLATSHFYSGLPNYFIHILNLFEQVRSFTHVAYFARLSLEAAEPIKGDSDQPYSLRMDLLPRVFHSYLRTCQFDEAYTTLSQYRDPAFRRPAIRSLMASIFHAHGSTTAGLRTTLALPLSLEPGISQLDDIFGSVTEQHRAGSPTVVLPAEPADYLSTLKALHIARNDMQSAAKVSYRKIRLLREANFAPNTTEGAVVNTGSQENAAQFQNTKLLSELLALINLLASMGNMSVNQMIGMKMQKAFWVLHLIQTSRDL</sequence>
<dbReference type="PANTHER" id="PTHR21286">
    <property type="entry name" value="NUCLEAR PORE COMPLEX PROTEIN NUP160"/>
    <property type="match status" value="1"/>
</dbReference>
<dbReference type="eggNOG" id="ENOG502QQWQ">
    <property type="taxonomic scope" value="Eukaryota"/>
</dbReference>
<dbReference type="InterPro" id="IPR059141">
    <property type="entry name" value="Beta-prop_Nup120_160"/>
</dbReference>
<dbReference type="GO" id="GO:0017056">
    <property type="term" value="F:structural constituent of nuclear pore"/>
    <property type="evidence" value="ECO:0007669"/>
    <property type="project" value="TreeGrafter"/>
</dbReference>
<comment type="subcellular location">
    <subcellularLocation>
        <location evidence="1">Nucleus</location>
    </subcellularLocation>
</comment>
<evidence type="ECO:0000259" key="6">
    <source>
        <dbReference type="Pfam" id="PF21486"/>
    </source>
</evidence>
<feature type="region of interest" description="Disordered" evidence="4">
    <location>
        <begin position="786"/>
        <end position="805"/>
    </location>
</feature>
<accession>C4JQT5</accession>
<gene>
    <name evidence="8" type="ORF">UREG_03417</name>
</gene>
<dbReference type="VEuPathDB" id="FungiDB:UREG_03417"/>
<feature type="domain" description="Nucleoporin nup120-like HEAT repeat" evidence="7">
    <location>
        <begin position="867"/>
        <end position="1038"/>
    </location>
</feature>
<evidence type="ECO:0000256" key="3">
    <source>
        <dbReference type="ARBA" id="ARBA00023242"/>
    </source>
</evidence>
<dbReference type="InterPro" id="IPR056548">
    <property type="entry name" value="HEAT_Nup120"/>
</dbReference>
<evidence type="ECO:0000256" key="2">
    <source>
        <dbReference type="ARBA" id="ARBA00022448"/>
    </source>
</evidence>
<evidence type="ECO:0000256" key="4">
    <source>
        <dbReference type="SAM" id="MobiDB-lite"/>
    </source>
</evidence>
<dbReference type="InterPro" id="IPR021717">
    <property type="entry name" value="Nucleoporin_Nup160"/>
</dbReference>
<dbReference type="OMA" id="MDFTRYR"/>
<dbReference type="Proteomes" id="UP000002058">
    <property type="component" value="Unassembled WGS sequence"/>
</dbReference>
<dbReference type="GeneID" id="8441991"/>
<organism evidence="8 9">
    <name type="scientific">Uncinocarpus reesii (strain UAMH 1704)</name>
    <dbReference type="NCBI Taxonomy" id="336963"/>
    <lineage>
        <taxon>Eukaryota</taxon>
        <taxon>Fungi</taxon>
        <taxon>Dikarya</taxon>
        <taxon>Ascomycota</taxon>
        <taxon>Pezizomycotina</taxon>
        <taxon>Eurotiomycetes</taxon>
        <taxon>Eurotiomycetidae</taxon>
        <taxon>Onygenales</taxon>
        <taxon>Onygenaceae</taxon>
        <taxon>Uncinocarpus</taxon>
    </lineage>
</organism>
<dbReference type="AlphaFoldDB" id="C4JQT5"/>
<evidence type="ECO:0000313" key="8">
    <source>
        <dbReference type="EMBL" id="EEP78571.1"/>
    </source>
</evidence>
<dbReference type="Pfam" id="PF11715">
    <property type="entry name" value="Beta-prop_Nup120_160"/>
    <property type="match status" value="1"/>
</dbReference>
<evidence type="ECO:0000259" key="5">
    <source>
        <dbReference type="Pfam" id="PF11715"/>
    </source>
</evidence>
<reference evidence="9" key="1">
    <citation type="journal article" date="2009" name="Genome Res.">
        <title>Comparative genomic analyses of the human fungal pathogens Coccidioides and their relatives.</title>
        <authorList>
            <person name="Sharpton T.J."/>
            <person name="Stajich J.E."/>
            <person name="Rounsley S.D."/>
            <person name="Gardner M.J."/>
            <person name="Wortman J.R."/>
            <person name="Jordar V.S."/>
            <person name="Maiti R."/>
            <person name="Kodira C.D."/>
            <person name="Neafsey D.E."/>
            <person name="Zeng Q."/>
            <person name="Hung C.-Y."/>
            <person name="McMahan C."/>
            <person name="Muszewska A."/>
            <person name="Grynberg M."/>
            <person name="Mandel M.A."/>
            <person name="Kellner E.M."/>
            <person name="Barker B.M."/>
            <person name="Galgiani J.N."/>
            <person name="Orbach M.J."/>
            <person name="Kirkland T.N."/>
            <person name="Cole G.T."/>
            <person name="Henn M.R."/>
            <person name="Birren B.W."/>
            <person name="Taylor J.W."/>
        </authorList>
    </citation>
    <scope>NUCLEOTIDE SEQUENCE [LARGE SCALE GENOMIC DNA]</scope>
    <source>
        <strain evidence="9">UAMH 1704</strain>
    </source>
</reference>
<keyword evidence="3" id="KW-0539">Nucleus</keyword>
<dbReference type="OrthoDB" id="4205359at2759"/>
<evidence type="ECO:0000259" key="7">
    <source>
        <dbReference type="Pfam" id="PF23300"/>
    </source>
</evidence>
<dbReference type="GO" id="GO:0005643">
    <property type="term" value="C:nuclear pore"/>
    <property type="evidence" value="ECO:0007669"/>
    <property type="project" value="UniProtKB-ARBA"/>
</dbReference>
<dbReference type="RefSeq" id="XP_002543900.1">
    <property type="nucleotide sequence ID" value="XM_002543854.1"/>
</dbReference>
<evidence type="ECO:0008006" key="10">
    <source>
        <dbReference type="Google" id="ProtNLM"/>
    </source>
</evidence>
<dbReference type="Pfam" id="PF21486">
    <property type="entry name" value="NUP120_helical"/>
    <property type="match status" value="1"/>
</dbReference>
<feature type="domain" description="Nucleoporin Nup120 helical" evidence="6">
    <location>
        <begin position="637"/>
        <end position="767"/>
    </location>
</feature>
<dbReference type="PANTHER" id="PTHR21286:SF0">
    <property type="entry name" value="NUCLEAR PORE COMPLEX PROTEIN NUP160"/>
    <property type="match status" value="1"/>
</dbReference>
<feature type="domain" description="Nucleoporin Nup120/160 beta-propeller" evidence="5">
    <location>
        <begin position="74"/>
        <end position="574"/>
    </location>
</feature>